<evidence type="ECO:0000313" key="3">
    <source>
        <dbReference type="Proteomes" id="UP000886653"/>
    </source>
</evidence>
<feature type="signal peptide" evidence="1">
    <location>
        <begin position="1"/>
        <end position="20"/>
    </location>
</feature>
<organism evidence="2 3">
    <name type="scientific">Cronartium quercuum f. sp. fusiforme G11</name>
    <dbReference type="NCBI Taxonomy" id="708437"/>
    <lineage>
        <taxon>Eukaryota</taxon>
        <taxon>Fungi</taxon>
        <taxon>Dikarya</taxon>
        <taxon>Basidiomycota</taxon>
        <taxon>Pucciniomycotina</taxon>
        <taxon>Pucciniomycetes</taxon>
        <taxon>Pucciniales</taxon>
        <taxon>Coleosporiaceae</taxon>
        <taxon>Cronartium</taxon>
    </lineage>
</organism>
<evidence type="ECO:0000256" key="1">
    <source>
        <dbReference type="SAM" id="SignalP"/>
    </source>
</evidence>
<protein>
    <submittedName>
        <fullName evidence="2">Uncharacterized protein</fullName>
    </submittedName>
</protein>
<proteinExistence type="predicted"/>
<keyword evidence="1" id="KW-0732">Signal</keyword>
<dbReference type="Proteomes" id="UP000886653">
    <property type="component" value="Unassembled WGS sequence"/>
</dbReference>
<accession>A0A9P6NHA3</accession>
<comment type="caution">
    <text evidence="2">The sequence shown here is derived from an EMBL/GenBank/DDBJ whole genome shotgun (WGS) entry which is preliminary data.</text>
</comment>
<dbReference type="EMBL" id="MU167267">
    <property type="protein sequence ID" value="KAG0145979.1"/>
    <property type="molecule type" value="Genomic_DNA"/>
</dbReference>
<keyword evidence="3" id="KW-1185">Reference proteome</keyword>
<evidence type="ECO:0000313" key="2">
    <source>
        <dbReference type="EMBL" id="KAG0145979.1"/>
    </source>
</evidence>
<gene>
    <name evidence="2" type="ORF">CROQUDRAFT_93162</name>
</gene>
<dbReference type="AlphaFoldDB" id="A0A9P6NHA3"/>
<feature type="chain" id="PRO_5040208377" evidence="1">
    <location>
        <begin position="21"/>
        <end position="171"/>
    </location>
</feature>
<sequence>MPSPIMRWSLWVYALGIALFRDQLYEISGKLNLALFSVSQTALRAIHSPIKPTSRQSLIRFIKNQAEKVEGKRTHLPISLPSFLRATWKAPKKAQAAAISSTSIGTLSAERPLAPIQKVDHQTKVKIEKLRVNLSSVNSLLDDPGVFPYLAQFVLDMGRFGHLCYYVLNED</sequence>
<name>A0A9P6NHA3_9BASI</name>
<reference evidence="2" key="1">
    <citation type="submission" date="2013-11" db="EMBL/GenBank/DDBJ databases">
        <title>Genome sequence of the fusiform rust pathogen reveals effectors for host alternation and coevolution with pine.</title>
        <authorList>
            <consortium name="DOE Joint Genome Institute"/>
            <person name="Smith K."/>
            <person name="Pendleton A."/>
            <person name="Kubisiak T."/>
            <person name="Anderson C."/>
            <person name="Salamov A."/>
            <person name="Aerts A."/>
            <person name="Riley R."/>
            <person name="Clum A."/>
            <person name="Lindquist E."/>
            <person name="Ence D."/>
            <person name="Campbell M."/>
            <person name="Kronenberg Z."/>
            <person name="Feau N."/>
            <person name="Dhillon B."/>
            <person name="Hamelin R."/>
            <person name="Burleigh J."/>
            <person name="Smith J."/>
            <person name="Yandell M."/>
            <person name="Nelson C."/>
            <person name="Grigoriev I."/>
            <person name="Davis J."/>
        </authorList>
    </citation>
    <scope>NUCLEOTIDE SEQUENCE</scope>
    <source>
        <strain evidence="2">G11</strain>
    </source>
</reference>
<dbReference type="OrthoDB" id="3267074at2759"/>